<feature type="transmembrane region" description="Helical" evidence="12">
    <location>
        <begin position="274"/>
        <end position="294"/>
    </location>
</feature>
<dbReference type="SUPFAM" id="SSF58104">
    <property type="entry name" value="Methyl-accepting chemotaxis protein (MCP) signaling domain"/>
    <property type="match status" value="1"/>
</dbReference>
<feature type="domain" description="HAMP" evidence="14">
    <location>
        <begin position="295"/>
        <end position="349"/>
    </location>
</feature>
<organism evidence="16 18">
    <name type="scientific">Colwellia hornerae</name>
    <dbReference type="NCBI Taxonomy" id="89402"/>
    <lineage>
        <taxon>Bacteria</taxon>
        <taxon>Pseudomonadati</taxon>
        <taxon>Pseudomonadota</taxon>
        <taxon>Gammaproteobacteria</taxon>
        <taxon>Alteromonadales</taxon>
        <taxon>Colwelliaceae</taxon>
        <taxon>Colwellia</taxon>
    </lineage>
</organism>
<protein>
    <submittedName>
        <fullName evidence="16">Methyl-accepting chemotaxis protein</fullName>
    </submittedName>
</protein>
<dbReference type="PANTHER" id="PTHR32089">
    <property type="entry name" value="METHYL-ACCEPTING CHEMOTAXIS PROTEIN MCPB"/>
    <property type="match status" value="1"/>
</dbReference>
<evidence type="ECO:0000256" key="1">
    <source>
        <dbReference type="ARBA" id="ARBA00004651"/>
    </source>
</evidence>
<evidence type="ECO:0000256" key="9">
    <source>
        <dbReference type="ARBA" id="ARBA00029447"/>
    </source>
</evidence>
<dbReference type="InterPro" id="IPR033479">
    <property type="entry name" value="dCache_1"/>
</dbReference>
<evidence type="ECO:0000259" key="13">
    <source>
        <dbReference type="PROSITE" id="PS50111"/>
    </source>
</evidence>
<dbReference type="GO" id="GO:0007165">
    <property type="term" value="P:signal transduction"/>
    <property type="evidence" value="ECO:0007669"/>
    <property type="project" value="UniProtKB-KW"/>
</dbReference>
<dbReference type="Proteomes" id="UP000321525">
    <property type="component" value="Unassembled WGS sequence"/>
</dbReference>
<keyword evidence="7 12" id="KW-0472">Membrane</keyword>
<dbReference type="PROSITE" id="PS50111">
    <property type="entry name" value="CHEMOTAXIS_TRANSDUC_2"/>
    <property type="match status" value="1"/>
</dbReference>
<dbReference type="CDD" id="cd06225">
    <property type="entry name" value="HAMP"/>
    <property type="match status" value="1"/>
</dbReference>
<keyword evidence="5 12" id="KW-0812">Transmembrane</keyword>
<comment type="subcellular location">
    <subcellularLocation>
        <location evidence="1">Cell membrane</location>
        <topology evidence="1">Multi-pass membrane protein</topology>
    </subcellularLocation>
</comment>
<evidence type="ECO:0000256" key="12">
    <source>
        <dbReference type="SAM" id="Phobius"/>
    </source>
</evidence>
<evidence type="ECO:0000313" key="18">
    <source>
        <dbReference type="Proteomes" id="UP000321917"/>
    </source>
</evidence>
<dbReference type="Gene3D" id="1.10.287.950">
    <property type="entry name" value="Methyl-accepting chemotaxis protein"/>
    <property type="match status" value="1"/>
</dbReference>
<dbReference type="CDD" id="cd12913">
    <property type="entry name" value="PDC1_MCP_like"/>
    <property type="match status" value="1"/>
</dbReference>
<comment type="similarity">
    <text evidence="9">Belongs to the methyl-accepting chemotaxis (MCP) protein family.</text>
</comment>
<keyword evidence="2" id="KW-1003">Cell membrane</keyword>
<evidence type="ECO:0000256" key="11">
    <source>
        <dbReference type="SAM" id="Coils"/>
    </source>
</evidence>
<evidence type="ECO:0000256" key="3">
    <source>
        <dbReference type="ARBA" id="ARBA00022481"/>
    </source>
</evidence>
<evidence type="ECO:0000313" key="17">
    <source>
        <dbReference type="Proteomes" id="UP000321525"/>
    </source>
</evidence>
<evidence type="ECO:0000313" key="15">
    <source>
        <dbReference type="EMBL" id="TWX56723.1"/>
    </source>
</evidence>
<dbReference type="SMART" id="SM00304">
    <property type="entry name" value="HAMP"/>
    <property type="match status" value="1"/>
</dbReference>
<dbReference type="PANTHER" id="PTHR32089:SF39">
    <property type="entry name" value="METHYL-ACCEPTING CHEMOTAXIS PROTEIN HLYB"/>
    <property type="match status" value="1"/>
</dbReference>
<dbReference type="EMBL" id="VOLR01000022">
    <property type="protein sequence ID" value="TWX56723.1"/>
    <property type="molecule type" value="Genomic_DNA"/>
</dbReference>
<evidence type="ECO:0000256" key="6">
    <source>
        <dbReference type="ARBA" id="ARBA00022989"/>
    </source>
</evidence>
<name>A0A5C6QAC3_9GAMM</name>
<dbReference type="SMART" id="SM00283">
    <property type="entry name" value="MA"/>
    <property type="match status" value="1"/>
</dbReference>
<gene>
    <name evidence="15" type="ORF">ESZ26_14695</name>
    <name evidence="16" type="ORF">ESZ27_11960</name>
</gene>
<keyword evidence="11" id="KW-0175">Coiled coil</keyword>
<feature type="coiled-coil region" evidence="11">
    <location>
        <begin position="593"/>
        <end position="620"/>
    </location>
</feature>
<dbReference type="InterPro" id="IPR003660">
    <property type="entry name" value="HAMP_dom"/>
</dbReference>
<dbReference type="GO" id="GO:0005886">
    <property type="term" value="C:plasma membrane"/>
    <property type="evidence" value="ECO:0007669"/>
    <property type="project" value="UniProtKB-SubCell"/>
</dbReference>
<keyword evidence="8 10" id="KW-0807">Transducer</keyword>
<dbReference type="OrthoDB" id="5800769at2"/>
<evidence type="ECO:0000256" key="7">
    <source>
        <dbReference type="ARBA" id="ARBA00023136"/>
    </source>
</evidence>
<dbReference type="Pfam" id="PF02743">
    <property type="entry name" value="dCache_1"/>
    <property type="match status" value="1"/>
</dbReference>
<evidence type="ECO:0000256" key="2">
    <source>
        <dbReference type="ARBA" id="ARBA00022475"/>
    </source>
</evidence>
<dbReference type="InterPro" id="IPR029151">
    <property type="entry name" value="Sensor-like_sf"/>
</dbReference>
<dbReference type="Gene3D" id="3.30.450.20">
    <property type="entry name" value="PAS domain"/>
    <property type="match status" value="2"/>
</dbReference>
<dbReference type="SUPFAM" id="SSF103190">
    <property type="entry name" value="Sensory domain-like"/>
    <property type="match status" value="1"/>
</dbReference>
<evidence type="ECO:0000256" key="8">
    <source>
        <dbReference type="ARBA" id="ARBA00023224"/>
    </source>
</evidence>
<dbReference type="RefSeq" id="WP_146800219.1">
    <property type="nucleotide sequence ID" value="NZ_VOLP01000021.1"/>
</dbReference>
<dbReference type="InterPro" id="IPR004089">
    <property type="entry name" value="MCPsignal_dom"/>
</dbReference>
<evidence type="ECO:0000256" key="10">
    <source>
        <dbReference type="PROSITE-ProRule" id="PRU00284"/>
    </source>
</evidence>
<evidence type="ECO:0000256" key="4">
    <source>
        <dbReference type="ARBA" id="ARBA00022500"/>
    </source>
</evidence>
<dbReference type="Pfam" id="PF00672">
    <property type="entry name" value="HAMP"/>
    <property type="match status" value="1"/>
</dbReference>
<dbReference type="AlphaFoldDB" id="A0A5C6QAC3"/>
<keyword evidence="6 12" id="KW-1133">Transmembrane helix</keyword>
<sequence>MFKLKFSHKIIMVTTVLLLIALSVSTSINYIFLKDHTQKNLNNAIDEIGRSVSGNIANWLTNRLQIIDAVALNITDINSHEEIFHAVQQAVKAGKMKNTFVGLASTGEFILDDLTIQLPEGFDIRQRPWYLLAKEGRKSSFTETYIDATTDQKVLTAVAPILKNGQFVGAAGGDIFLDEISSILNEIDFLDLGYAYLMTSKGKILSHPEVKYVDKEVSELLGQTPPFTSDLNEINNHTIVSFIPIKGIDSVNWYVGVVLDSEKAYQPMVNSRNMAIIVVIVSLLATIILLHLLFSYLMKPIQTLNLAIKGIARGDGDLTQRLSVESQDEFGELSENFNDFIETMHHSMRRVKESAANLEQHINQVRQSSQVGIDMADQQLNRGESVSTAVTELNNSSQEISTNAVTASDLTSGMQAQSNEGLVALNENIQSIEHLSKIMTQSSGEIEKLSSETKNIVSILDVIKGVSSQTNLLALNAAIEAARAGEAGRGFAVVADEVRQLAQRTQEAALEIETMIDNLETGTNAVVASMEESQKNSTSSVQKATVADEKMQLIIHMLQQVDNENHAVTEATQQQVNVIRSIDEDILNLMDLNQQGVQNLQQTQQACDSLQQEFTGLNDLVGKFKV</sequence>
<dbReference type="CDD" id="cd12912">
    <property type="entry name" value="PDC2_MCP_like"/>
    <property type="match status" value="1"/>
</dbReference>
<evidence type="ECO:0000256" key="5">
    <source>
        <dbReference type="ARBA" id="ARBA00022692"/>
    </source>
</evidence>
<dbReference type="GO" id="GO:0006935">
    <property type="term" value="P:chemotaxis"/>
    <property type="evidence" value="ECO:0007669"/>
    <property type="project" value="UniProtKB-KW"/>
</dbReference>
<proteinExistence type="inferred from homology"/>
<keyword evidence="4" id="KW-0145">Chemotaxis</keyword>
<accession>A0A5C6QAC3</accession>
<dbReference type="EMBL" id="VOLQ01000022">
    <property type="protein sequence ID" value="TWX65693.1"/>
    <property type="molecule type" value="Genomic_DNA"/>
</dbReference>
<keyword evidence="17" id="KW-1185">Reference proteome</keyword>
<dbReference type="FunFam" id="1.10.287.950:FF:000001">
    <property type="entry name" value="Methyl-accepting chemotaxis sensory transducer"/>
    <property type="match status" value="1"/>
</dbReference>
<reference evidence="16 18" key="1">
    <citation type="submission" date="2019-07" db="EMBL/GenBank/DDBJ databases">
        <title>Genomes of sea-ice associated Colwellia species.</title>
        <authorList>
            <person name="Bowman J.P."/>
        </authorList>
    </citation>
    <scope>NUCLEOTIDE SEQUENCE [LARGE SCALE GENOMIC DNA]</scope>
    <source>
        <strain evidence="15 17">ACAM 607</strain>
        <strain evidence="16 18">IC036</strain>
    </source>
</reference>
<dbReference type="PROSITE" id="PS50885">
    <property type="entry name" value="HAMP"/>
    <property type="match status" value="1"/>
</dbReference>
<evidence type="ECO:0000313" key="16">
    <source>
        <dbReference type="EMBL" id="TWX65693.1"/>
    </source>
</evidence>
<comment type="caution">
    <text evidence="16">The sequence shown here is derived from an EMBL/GenBank/DDBJ whole genome shotgun (WGS) entry which is preliminary data.</text>
</comment>
<keyword evidence="3" id="KW-0488">Methylation</keyword>
<dbReference type="Proteomes" id="UP000321917">
    <property type="component" value="Unassembled WGS sequence"/>
</dbReference>
<dbReference type="CDD" id="cd11386">
    <property type="entry name" value="MCP_signal"/>
    <property type="match status" value="1"/>
</dbReference>
<evidence type="ECO:0000259" key="14">
    <source>
        <dbReference type="PROSITE" id="PS50885"/>
    </source>
</evidence>
<feature type="domain" description="Methyl-accepting transducer" evidence="13">
    <location>
        <begin position="354"/>
        <end position="590"/>
    </location>
</feature>
<dbReference type="Pfam" id="PF00015">
    <property type="entry name" value="MCPsignal"/>
    <property type="match status" value="1"/>
</dbReference>